<organism evidence="1 2">
    <name type="scientific">Sphaerosporella brunnea</name>
    <dbReference type="NCBI Taxonomy" id="1250544"/>
    <lineage>
        <taxon>Eukaryota</taxon>
        <taxon>Fungi</taxon>
        <taxon>Dikarya</taxon>
        <taxon>Ascomycota</taxon>
        <taxon>Pezizomycotina</taxon>
        <taxon>Pezizomycetes</taxon>
        <taxon>Pezizales</taxon>
        <taxon>Pyronemataceae</taxon>
        <taxon>Sphaerosporella</taxon>
    </lineage>
</organism>
<dbReference type="EMBL" id="VXIS01000181">
    <property type="protein sequence ID" value="KAA8898636.1"/>
    <property type="molecule type" value="Genomic_DNA"/>
</dbReference>
<dbReference type="AlphaFoldDB" id="A0A5J5EMY3"/>
<accession>A0A5J5EMY3</accession>
<name>A0A5J5EMY3_9PEZI</name>
<sequence>MYIKPTLLSLSPQPPPPLTISTTSNAARVLAPMSLWNYYKSQHPRTRMLLGAGVVVYACAGLYVSDWVERRWFGEDPEQRPPLVRVVAVERGK</sequence>
<comment type="caution">
    <text evidence="1">The sequence shown here is derived from an EMBL/GenBank/DDBJ whole genome shotgun (WGS) entry which is preliminary data.</text>
</comment>
<keyword evidence="2" id="KW-1185">Reference proteome</keyword>
<dbReference type="OrthoDB" id="2555959at2759"/>
<dbReference type="InParanoid" id="A0A5J5EMY3"/>
<proteinExistence type="predicted"/>
<protein>
    <submittedName>
        <fullName evidence="1">Uncharacterized protein</fullName>
    </submittedName>
</protein>
<evidence type="ECO:0000313" key="2">
    <source>
        <dbReference type="Proteomes" id="UP000326924"/>
    </source>
</evidence>
<reference evidence="1 2" key="1">
    <citation type="submission" date="2019-09" db="EMBL/GenBank/DDBJ databases">
        <title>Draft genome of the ectomycorrhizal ascomycete Sphaerosporella brunnea.</title>
        <authorList>
            <consortium name="DOE Joint Genome Institute"/>
            <person name="Benucci G.M."/>
            <person name="Marozzi G."/>
            <person name="Antonielli L."/>
            <person name="Sanchez S."/>
            <person name="Marco P."/>
            <person name="Wang X."/>
            <person name="Falini L.B."/>
            <person name="Barry K."/>
            <person name="Haridas S."/>
            <person name="Lipzen A."/>
            <person name="Labutti K."/>
            <person name="Grigoriev I.V."/>
            <person name="Murat C."/>
            <person name="Martin F."/>
            <person name="Albertini E."/>
            <person name="Donnini D."/>
            <person name="Bonito G."/>
        </authorList>
    </citation>
    <scope>NUCLEOTIDE SEQUENCE [LARGE SCALE GENOMIC DNA]</scope>
    <source>
        <strain evidence="1 2">Sb_GMNB300</strain>
    </source>
</reference>
<evidence type="ECO:0000313" key="1">
    <source>
        <dbReference type="EMBL" id="KAA8898636.1"/>
    </source>
</evidence>
<gene>
    <name evidence="1" type="ORF">FN846DRAFT_962024</name>
</gene>
<dbReference type="Proteomes" id="UP000326924">
    <property type="component" value="Unassembled WGS sequence"/>
</dbReference>